<keyword evidence="6" id="KW-1185">Reference proteome</keyword>
<evidence type="ECO:0000256" key="1">
    <source>
        <dbReference type="ARBA" id="ARBA00023015"/>
    </source>
</evidence>
<evidence type="ECO:0000259" key="4">
    <source>
        <dbReference type="PROSITE" id="PS50043"/>
    </source>
</evidence>
<sequence length="270" mass="29573">MRKWNLQQAPTPDAGQALAGMITRLGLAHFDKDLLDGLYPLFPAGSWSVYRTGPHCQPAIFMSASHGIPDTTRDCWRAYLSGPYLSDRSLVREQAGPARESTLLCHISAQEVAAEHRARVYEAHGVAERVSIVRQQADDTVFAINFYRHVHQRAFSDGQMAALEGLAPALLALTQKHLALAQFPASGSPGASGSVQAMAQRLKRLNGRLTARELDVCARLLQGMTQEGVAADLGLGLPTVRTYRNRAFARLGIHFRNELFALVLQAPDLH</sequence>
<dbReference type="RefSeq" id="WP_229676386.1">
    <property type="nucleotide sequence ID" value="NZ_BMIG01000013.1"/>
</dbReference>
<keyword evidence="2" id="KW-0238">DNA-binding</keyword>
<dbReference type="PANTHER" id="PTHR44688:SF16">
    <property type="entry name" value="DNA-BINDING TRANSCRIPTIONAL ACTIVATOR DEVR_DOSR"/>
    <property type="match status" value="1"/>
</dbReference>
<evidence type="ECO:0000313" key="5">
    <source>
        <dbReference type="EMBL" id="GGB07939.1"/>
    </source>
</evidence>
<protein>
    <recommendedName>
        <fullName evidence="4">HTH luxR-type domain-containing protein</fullName>
    </recommendedName>
</protein>
<reference evidence="5" key="1">
    <citation type="journal article" date="2014" name="Int. J. Syst. Evol. Microbiol.">
        <title>Complete genome sequence of Corynebacterium casei LMG S-19264T (=DSM 44701T), isolated from a smear-ripened cheese.</title>
        <authorList>
            <consortium name="US DOE Joint Genome Institute (JGI-PGF)"/>
            <person name="Walter F."/>
            <person name="Albersmeier A."/>
            <person name="Kalinowski J."/>
            <person name="Ruckert C."/>
        </authorList>
    </citation>
    <scope>NUCLEOTIDE SEQUENCE</scope>
    <source>
        <strain evidence="5">CGMCC 1.15322</strain>
    </source>
</reference>
<feature type="domain" description="HTH luxR-type" evidence="4">
    <location>
        <begin position="202"/>
        <end position="267"/>
    </location>
</feature>
<dbReference type="PANTHER" id="PTHR44688">
    <property type="entry name" value="DNA-BINDING TRANSCRIPTIONAL ACTIVATOR DEVR_DOSR"/>
    <property type="match status" value="1"/>
</dbReference>
<dbReference type="AlphaFoldDB" id="A0A916WK74"/>
<dbReference type="SMART" id="SM00421">
    <property type="entry name" value="HTH_LUXR"/>
    <property type="match status" value="1"/>
</dbReference>
<evidence type="ECO:0000256" key="3">
    <source>
        <dbReference type="ARBA" id="ARBA00023163"/>
    </source>
</evidence>
<dbReference type="GO" id="GO:0006355">
    <property type="term" value="P:regulation of DNA-templated transcription"/>
    <property type="evidence" value="ECO:0007669"/>
    <property type="project" value="InterPro"/>
</dbReference>
<reference evidence="5" key="2">
    <citation type="submission" date="2020-09" db="EMBL/GenBank/DDBJ databases">
        <authorList>
            <person name="Sun Q."/>
            <person name="Zhou Y."/>
        </authorList>
    </citation>
    <scope>NUCLEOTIDE SEQUENCE</scope>
    <source>
        <strain evidence="5">CGMCC 1.15322</strain>
    </source>
</reference>
<evidence type="ECO:0000313" key="6">
    <source>
        <dbReference type="Proteomes" id="UP000620596"/>
    </source>
</evidence>
<evidence type="ECO:0000256" key="2">
    <source>
        <dbReference type="ARBA" id="ARBA00023125"/>
    </source>
</evidence>
<keyword evidence="3" id="KW-0804">Transcription</keyword>
<dbReference type="Pfam" id="PF00196">
    <property type="entry name" value="GerE"/>
    <property type="match status" value="1"/>
</dbReference>
<dbReference type="CDD" id="cd06170">
    <property type="entry name" value="LuxR_C_like"/>
    <property type="match status" value="1"/>
</dbReference>
<dbReference type="SUPFAM" id="SSF46894">
    <property type="entry name" value="C-terminal effector domain of the bipartite response regulators"/>
    <property type="match status" value="1"/>
</dbReference>
<comment type="caution">
    <text evidence="5">The sequence shown here is derived from an EMBL/GenBank/DDBJ whole genome shotgun (WGS) entry which is preliminary data.</text>
</comment>
<dbReference type="EMBL" id="BMIG01000013">
    <property type="protein sequence ID" value="GGB07939.1"/>
    <property type="molecule type" value="Genomic_DNA"/>
</dbReference>
<dbReference type="InterPro" id="IPR000792">
    <property type="entry name" value="Tscrpt_reg_LuxR_C"/>
</dbReference>
<dbReference type="PROSITE" id="PS50043">
    <property type="entry name" value="HTH_LUXR_2"/>
    <property type="match status" value="1"/>
</dbReference>
<proteinExistence type="predicted"/>
<dbReference type="Proteomes" id="UP000620596">
    <property type="component" value="Unassembled WGS sequence"/>
</dbReference>
<accession>A0A916WK74</accession>
<dbReference type="GO" id="GO:0003677">
    <property type="term" value="F:DNA binding"/>
    <property type="evidence" value="ECO:0007669"/>
    <property type="project" value="UniProtKB-KW"/>
</dbReference>
<dbReference type="Gene3D" id="1.10.10.10">
    <property type="entry name" value="Winged helix-like DNA-binding domain superfamily/Winged helix DNA-binding domain"/>
    <property type="match status" value="1"/>
</dbReference>
<keyword evidence="1" id="KW-0805">Transcription regulation</keyword>
<dbReference type="InterPro" id="IPR016032">
    <property type="entry name" value="Sig_transdc_resp-reg_C-effctor"/>
</dbReference>
<dbReference type="InterPro" id="IPR036388">
    <property type="entry name" value="WH-like_DNA-bd_sf"/>
</dbReference>
<organism evidence="5 6">
    <name type="scientific">Polaromonas eurypsychrophila</name>
    <dbReference type="NCBI Taxonomy" id="1614635"/>
    <lineage>
        <taxon>Bacteria</taxon>
        <taxon>Pseudomonadati</taxon>
        <taxon>Pseudomonadota</taxon>
        <taxon>Betaproteobacteria</taxon>
        <taxon>Burkholderiales</taxon>
        <taxon>Comamonadaceae</taxon>
        <taxon>Polaromonas</taxon>
    </lineage>
</organism>
<dbReference type="PRINTS" id="PR00038">
    <property type="entry name" value="HTHLUXR"/>
</dbReference>
<name>A0A916WK74_9BURK</name>
<gene>
    <name evidence="5" type="ORF">GCM10011496_31070</name>
</gene>